<keyword evidence="3" id="KW-1185">Reference proteome</keyword>
<evidence type="ECO:0000256" key="1">
    <source>
        <dbReference type="SAM" id="Phobius"/>
    </source>
</evidence>
<name>A0ABP0EU22_9LACO</name>
<keyword evidence="1" id="KW-0812">Transmembrane</keyword>
<organism evidence="2 3">
    <name type="scientific">Eupransor demetentiae</name>
    <dbReference type="NCBI Taxonomy" id="3109584"/>
    <lineage>
        <taxon>Bacteria</taxon>
        <taxon>Bacillati</taxon>
        <taxon>Bacillota</taxon>
        <taxon>Bacilli</taxon>
        <taxon>Lactobacillales</taxon>
        <taxon>Lactobacillaceae</taxon>
        <taxon>Eupransor</taxon>
    </lineage>
</organism>
<evidence type="ECO:0000313" key="2">
    <source>
        <dbReference type="EMBL" id="CAK8054734.1"/>
    </source>
</evidence>
<reference evidence="2 3" key="1">
    <citation type="submission" date="2024-01" db="EMBL/GenBank/DDBJ databases">
        <authorList>
            <person name="Botero Cardona J."/>
        </authorList>
    </citation>
    <scope>NUCLEOTIDE SEQUENCE [LARGE SCALE GENOMIC DNA]</scope>
    <source>
        <strain evidence="2 3">LMG 33000</strain>
    </source>
</reference>
<accession>A0ABP0EU22</accession>
<dbReference type="Proteomes" id="UP001314241">
    <property type="component" value="Unassembled WGS sequence"/>
</dbReference>
<gene>
    <name evidence="2" type="ORF">R54876_GBNLAHCA_01309</name>
</gene>
<keyword evidence="1" id="KW-1133">Transmembrane helix</keyword>
<dbReference type="EMBL" id="CAWVOH010000003">
    <property type="protein sequence ID" value="CAK8054734.1"/>
    <property type="molecule type" value="Genomic_DNA"/>
</dbReference>
<keyword evidence="1" id="KW-0472">Membrane</keyword>
<comment type="caution">
    <text evidence="2">The sequence shown here is derived from an EMBL/GenBank/DDBJ whole genome shotgun (WGS) entry which is preliminary data.</text>
</comment>
<sequence>MKPESKLKLTYSALLIAIIEGITYIHWPLIGGIANRLGLPYWPMTGLFILCMIIYGVCAPAFRTDRIMLRLQTILGYTMFAVFISQIFF</sequence>
<protein>
    <submittedName>
        <fullName evidence="2">Uncharacterized protein</fullName>
    </submittedName>
</protein>
<feature type="transmembrane region" description="Helical" evidence="1">
    <location>
        <begin position="69"/>
        <end position="88"/>
    </location>
</feature>
<dbReference type="RefSeq" id="WP_349642283.1">
    <property type="nucleotide sequence ID" value="NZ_CAWVOH010000003.1"/>
</dbReference>
<proteinExistence type="predicted"/>
<evidence type="ECO:0000313" key="3">
    <source>
        <dbReference type="Proteomes" id="UP001314241"/>
    </source>
</evidence>
<feature type="transmembrane region" description="Helical" evidence="1">
    <location>
        <begin position="41"/>
        <end position="62"/>
    </location>
</feature>
<feature type="transmembrane region" description="Helical" evidence="1">
    <location>
        <begin position="9"/>
        <end position="29"/>
    </location>
</feature>